<dbReference type="PANTHER" id="PTHR42924">
    <property type="entry name" value="EXONUCLEASE"/>
    <property type="match status" value="1"/>
</dbReference>
<dbReference type="InterPro" id="IPR052018">
    <property type="entry name" value="PHP_domain"/>
</dbReference>
<protein>
    <submittedName>
        <fullName evidence="3">PHP domain protein</fullName>
    </submittedName>
</protein>
<dbReference type="GO" id="GO:0035312">
    <property type="term" value="F:5'-3' DNA exonuclease activity"/>
    <property type="evidence" value="ECO:0007669"/>
    <property type="project" value="TreeGrafter"/>
</dbReference>
<feature type="compositionally biased region" description="Basic and acidic residues" evidence="1">
    <location>
        <begin position="299"/>
        <end position="310"/>
    </location>
</feature>
<dbReference type="InterPro" id="IPR016195">
    <property type="entry name" value="Pol/histidinol_Pase-like"/>
</dbReference>
<accession>D7CM99</accession>
<evidence type="ECO:0000313" key="3">
    <source>
        <dbReference type="EMBL" id="ADI01834.1"/>
    </source>
</evidence>
<evidence type="ECO:0000256" key="1">
    <source>
        <dbReference type="SAM" id="MobiDB-lite"/>
    </source>
</evidence>
<keyword evidence="4" id="KW-1185">Reference proteome</keyword>
<dbReference type="InterPro" id="IPR004013">
    <property type="entry name" value="PHP_dom"/>
</dbReference>
<dbReference type="Pfam" id="PF02811">
    <property type="entry name" value="PHP"/>
    <property type="match status" value="1"/>
</dbReference>
<dbReference type="GO" id="GO:0004534">
    <property type="term" value="F:5'-3' RNA exonuclease activity"/>
    <property type="evidence" value="ECO:0007669"/>
    <property type="project" value="TreeGrafter"/>
</dbReference>
<dbReference type="HOGENOM" id="CLU_067347_1_0_9"/>
<proteinExistence type="predicted"/>
<dbReference type="Gene3D" id="3.20.20.140">
    <property type="entry name" value="Metal-dependent hydrolases"/>
    <property type="match status" value="1"/>
</dbReference>
<dbReference type="PANTHER" id="PTHR42924:SF3">
    <property type="entry name" value="POLYMERASE_HISTIDINOL PHOSPHATASE N-TERMINAL DOMAIN-CONTAINING PROTEIN"/>
    <property type="match status" value="1"/>
</dbReference>
<organism evidence="3 4">
    <name type="scientific">Syntrophothermus lipocalidus (strain DSM 12680 / TGB-C1)</name>
    <dbReference type="NCBI Taxonomy" id="643648"/>
    <lineage>
        <taxon>Bacteria</taxon>
        <taxon>Bacillati</taxon>
        <taxon>Bacillota</taxon>
        <taxon>Clostridia</taxon>
        <taxon>Eubacteriales</taxon>
        <taxon>Syntrophomonadaceae</taxon>
        <taxon>Syntrophothermus</taxon>
    </lineage>
</organism>
<gene>
    <name evidence="3" type="ordered locus">Slip_1055</name>
</gene>
<dbReference type="CDD" id="cd07438">
    <property type="entry name" value="PHP_HisPPase_AMP"/>
    <property type="match status" value="1"/>
</dbReference>
<sequence>MQGIESLVEGEQKIVLDLHVHSTASDGLLTPPELVEEAVAAGLEGMALTDHDTVAGVEAAWAYARARHSSFWFIPGIEMNTDVGPHEVHVLGYFIDPRYEPLLNRLEEIRQARFQRNLKMVAKLNAMGYKISVERVSELAQGGLIGRPHIAQALMEKGYVFSIREAFEKLIGQGKPAYVPRYKFLPEEAVQLIKGAGGVPVLAHPGLIQNDDLVERLLTLGMEGIEVYYPEHSEKDIERYLEMARKGGLLITGGSDYHGTPEEYRGKLGCCGVSRSAAKSIKEKALKSKTNENMEIEVDDKKESYQKQRIDQFNTRSLE</sequence>
<dbReference type="InterPro" id="IPR003141">
    <property type="entry name" value="Pol/His_phosphatase_N"/>
</dbReference>
<name>D7CM99_SYNLT</name>
<dbReference type="EMBL" id="CP002048">
    <property type="protein sequence ID" value="ADI01834.1"/>
    <property type="molecule type" value="Genomic_DNA"/>
</dbReference>
<dbReference type="STRING" id="643648.Slip_1055"/>
<dbReference type="KEGG" id="slp:Slip_1055"/>
<dbReference type="eggNOG" id="COG0613">
    <property type="taxonomic scope" value="Bacteria"/>
</dbReference>
<dbReference type="Proteomes" id="UP000000378">
    <property type="component" value="Chromosome"/>
</dbReference>
<reference evidence="3 4" key="2">
    <citation type="journal article" date="2010" name="Stand. Genomic Sci.">
        <title>Complete genome sequence of Syntrophothermus lipocalidus type strain (TGB-C1).</title>
        <authorList>
            <person name="Djao O.D."/>
            <person name="Zhang X."/>
            <person name="Lucas S."/>
            <person name="Lapidus A."/>
            <person name="Del Rio T.G."/>
            <person name="Nolan M."/>
            <person name="Tice H."/>
            <person name="Cheng J.F."/>
            <person name="Han C."/>
            <person name="Tapia R."/>
            <person name="Goodwin L."/>
            <person name="Pitluck S."/>
            <person name="Liolios K."/>
            <person name="Ivanova N."/>
            <person name="Mavromatis K."/>
            <person name="Mikhailova N."/>
            <person name="Ovchinnikova G."/>
            <person name="Pati A."/>
            <person name="Brambilla E."/>
            <person name="Chen A."/>
            <person name="Palaniappan K."/>
            <person name="Land M."/>
            <person name="Hauser L."/>
            <person name="Chang Y.J."/>
            <person name="Jeffries C.D."/>
            <person name="Rohde M."/>
            <person name="Sikorski J."/>
            <person name="Spring S."/>
            <person name="Goker M."/>
            <person name="Detter J.C."/>
            <person name="Woyke T."/>
            <person name="Bristow J."/>
            <person name="Eisen J.A."/>
            <person name="Markowitz V."/>
            <person name="Hugenholtz P."/>
            <person name="Kyrpides N.C."/>
            <person name="Klenk H.P."/>
        </authorList>
    </citation>
    <scope>NUCLEOTIDE SEQUENCE [LARGE SCALE GENOMIC DNA]</scope>
    <source>
        <strain evidence="4">DSM 12680 / TGB-C1</strain>
    </source>
</reference>
<dbReference type="Gene3D" id="1.10.150.650">
    <property type="match status" value="1"/>
</dbReference>
<evidence type="ECO:0000259" key="2">
    <source>
        <dbReference type="SMART" id="SM00481"/>
    </source>
</evidence>
<dbReference type="OrthoDB" id="9804333at2"/>
<feature type="domain" description="Polymerase/histidinol phosphatase N-terminal" evidence="2">
    <location>
        <begin position="16"/>
        <end position="83"/>
    </location>
</feature>
<evidence type="ECO:0000313" key="4">
    <source>
        <dbReference type="Proteomes" id="UP000000378"/>
    </source>
</evidence>
<dbReference type="AlphaFoldDB" id="D7CM99"/>
<feature type="region of interest" description="Disordered" evidence="1">
    <location>
        <begin position="297"/>
        <end position="319"/>
    </location>
</feature>
<reference evidence="4" key="1">
    <citation type="journal article" date="2010" name="Stand. Genomic Sci.">
        <title>Complete genome sequence of Syntrophothermus lipocalidus type strain (TGB-C1T).</title>
        <authorList>
            <consortium name="US DOE Joint Genome Institute (JGI-PGF)"/>
            <person name="Djao O."/>
            <person name="Zhang X."/>
            <person name="Lucas S."/>
            <person name="Lapidus A."/>
            <person name="Glavina Del Rio T."/>
            <person name="Nolan M."/>
            <person name="Tice H."/>
            <person name="Cheng J."/>
            <person name="Han C."/>
            <person name="Tapia R."/>
            <person name="Goodwin L."/>
            <person name="Pitluck S."/>
            <person name="Liolios K."/>
            <person name="Ivanova N."/>
            <person name="Mavromatis K."/>
            <person name="Mikhailova N."/>
            <person name="Ovchinnikova G."/>
            <person name="Pati A."/>
            <person name="Brambilla E."/>
            <person name="Chen A."/>
            <person name="Palaniappan K."/>
            <person name="Land M."/>
            <person name="Hauser L."/>
            <person name="Chang Y."/>
            <person name="Jeffries C."/>
            <person name="Rohde M."/>
            <person name="Sikorski J."/>
            <person name="Spring S."/>
            <person name="Goker M."/>
            <person name="Detter J."/>
            <person name="Woyke T."/>
            <person name="Bristow J."/>
            <person name="Eisen J."/>
            <person name="Markowitz V."/>
            <person name="Hugenholtz P."/>
            <person name="Kyrpides N."/>
            <person name="Klenk H."/>
        </authorList>
    </citation>
    <scope>NUCLEOTIDE SEQUENCE [LARGE SCALE GENOMIC DNA]</scope>
    <source>
        <strain evidence="4">DSM 12680 / TGB-C1</strain>
    </source>
</reference>
<dbReference type="SUPFAM" id="SSF89550">
    <property type="entry name" value="PHP domain-like"/>
    <property type="match status" value="1"/>
</dbReference>
<dbReference type="SMART" id="SM00481">
    <property type="entry name" value="POLIIIAc"/>
    <property type="match status" value="1"/>
</dbReference>
<dbReference type="RefSeq" id="WP_013175236.1">
    <property type="nucleotide sequence ID" value="NC_014220.1"/>
</dbReference>